<dbReference type="GO" id="GO:0005737">
    <property type="term" value="C:cytoplasm"/>
    <property type="evidence" value="ECO:0007669"/>
    <property type="project" value="UniProtKB-SubCell"/>
</dbReference>
<evidence type="ECO:0000256" key="6">
    <source>
        <dbReference type="ARBA" id="ARBA00023014"/>
    </source>
</evidence>
<dbReference type="Proteomes" id="UP000289691">
    <property type="component" value="Unassembled WGS sequence"/>
</dbReference>
<dbReference type="PANTHER" id="PTHR10949:SF0">
    <property type="entry name" value="LIPOYL SYNTHASE, MITOCHONDRIAL"/>
    <property type="match status" value="1"/>
</dbReference>
<feature type="binding site" evidence="8">
    <location>
        <position position="66"/>
    </location>
    <ligand>
        <name>[4Fe-4S] cluster</name>
        <dbReference type="ChEBI" id="CHEBI:49883"/>
        <label>2</label>
        <note>4Fe-4S-S-AdoMet</note>
    </ligand>
</feature>
<gene>
    <name evidence="8 10" type="primary">lipA</name>
    <name evidence="10" type="ORF">EAF64_19480</name>
</gene>
<dbReference type="GO" id="GO:0016992">
    <property type="term" value="F:lipoate synthase activity"/>
    <property type="evidence" value="ECO:0007669"/>
    <property type="project" value="UniProtKB-UniRule"/>
</dbReference>
<dbReference type="OrthoDB" id="145957at2157"/>
<dbReference type="RefSeq" id="WP_129070649.1">
    <property type="nucleotide sequence ID" value="NZ_RDFA01000009.1"/>
</dbReference>
<dbReference type="GO" id="GO:0046872">
    <property type="term" value="F:metal ion binding"/>
    <property type="evidence" value="ECO:0007669"/>
    <property type="project" value="UniProtKB-KW"/>
</dbReference>
<feature type="binding site" evidence="8">
    <location>
        <position position="47"/>
    </location>
    <ligand>
        <name>[4Fe-4S] cluster</name>
        <dbReference type="ChEBI" id="CHEBI:49883"/>
        <label>1</label>
    </ligand>
</feature>
<dbReference type="InterPro" id="IPR006638">
    <property type="entry name" value="Elp3/MiaA/NifB-like_rSAM"/>
</dbReference>
<accession>A0A498KX22</accession>
<evidence type="ECO:0000256" key="4">
    <source>
        <dbReference type="ARBA" id="ARBA00022723"/>
    </source>
</evidence>
<feature type="binding site" evidence="8">
    <location>
        <position position="280"/>
    </location>
    <ligand>
        <name>[4Fe-4S] cluster</name>
        <dbReference type="ChEBI" id="CHEBI:49883"/>
        <label>1</label>
    </ligand>
</feature>
<dbReference type="SUPFAM" id="SSF102114">
    <property type="entry name" value="Radical SAM enzymes"/>
    <property type="match status" value="1"/>
</dbReference>
<comment type="catalytic activity">
    <reaction evidence="7 8">
        <text>[[Fe-S] cluster scaffold protein carrying a second [4Fe-4S](2+) cluster] + N(6)-octanoyl-L-lysyl-[protein] + 2 oxidized [2Fe-2S]-[ferredoxin] + 2 S-adenosyl-L-methionine + 4 H(+) = [[Fe-S] cluster scaffold protein] + N(6)-[(R)-dihydrolipoyl]-L-lysyl-[protein] + 4 Fe(3+) + 2 hydrogen sulfide + 2 5'-deoxyadenosine + 2 L-methionine + 2 reduced [2Fe-2S]-[ferredoxin]</text>
        <dbReference type="Rhea" id="RHEA:16585"/>
        <dbReference type="Rhea" id="RHEA-COMP:9928"/>
        <dbReference type="Rhea" id="RHEA-COMP:10000"/>
        <dbReference type="Rhea" id="RHEA-COMP:10001"/>
        <dbReference type="Rhea" id="RHEA-COMP:10475"/>
        <dbReference type="Rhea" id="RHEA-COMP:14568"/>
        <dbReference type="Rhea" id="RHEA-COMP:14569"/>
        <dbReference type="ChEBI" id="CHEBI:15378"/>
        <dbReference type="ChEBI" id="CHEBI:17319"/>
        <dbReference type="ChEBI" id="CHEBI:29034"/>
        <dbReference type="ChEBI" id="CHEBI:29919"/>
        <dbReference type="ChEBI" id="CHEBI:33722"/>
        <dbReference type="ChEBI" id="CHEBI:33737"/>
        <dbReference type="ChEBI" id="CHEBI:33738"/>
        <dbReference type="ChEBI" id="CHEBI:57844"/>
        <dbReference type="ChEBI" id="CHEBI:59789"/>
        <dbReference type="ChEBI" id="CHEBI:78809"/>
        <dbReference type="ChEBI" id="CHEBI:83100"/>
        <dbReference type="EC" id="2.8.1.8"/>
    </reaction>
</comment>
<dbReference type="PROSITE" id="PS51918">
    <property type="entry name" value="RADICAL_SAM"/>
    <property type="match status" value="1"/>
</dbReference>
<dbReference type="EMBL" id="RDFA01000009">
    <property type="protein sequence ID" value="RXK46470.1"/>
    <property type="molecule type" value="Genomic_DNA"/>
</dbReference>
<evidence type="ECO:0000256" key="3">
    <source>
        <dbReference type="ARBA" id="ARBA00022691"/>
    </source>
</evidence>
<evidence type="ECO:0000256" key="2">
    <source>
        <dbReference type="ARBA" id="ARBA00022679"/>
    </source>
</evidence>
<keyword evidence="1 8" id="KW-0004">4Fe-4S</keyword>
<feature type="binding site" evidence="8">
    <location>
        <position position="36"/>
    </location>
    <ligand>
        <name>[4Fe-4S] cluster</name>
        <dbReference type="ChEBI" id="CHEBI:49883"/>
        <label>1</label>
    </ligand>
</feature>
<protein>
    <recommendedName>
        <fullName evidence="8">Lipoyl synthase</fullName>
        <ecNumber evidence="8">2.8.1.8</ecNumber>
    </recommendedName>
    <alternativeName>
        <fullName evidence="8">Lip-syn</fullName>
        <shortName evidence="8">LS</shortName>
    </alternativeName>
    <alternativeName>
        <fullName evidence="8">Lipoate synthase</fullName>
    </alternativeName>
    <alternativeName>
        <fullName evidence="8">Lipoic acid synthase</fullName>
    </alternativeName>
    <alternativeName>
        <fullName evidence="8">Sulfur insertion protein LipA</fullName>
    </alternativeName>
</protein>
<dbReference type="NCBIfam" id="TIGR00510">
    <property type="entry name" value="lipA"/>
    <property type="match status" value="1"/>
</dbReference>
<evidence type="ECO:0000256" key="8">
    <source>
        <dbReference type="HAMAP-Rule" id="MF_00206"/>
    </source>
</evidence>
<dbReference type="SFLD" id="SFLDF00271">
    <property type="entry name" value="lipoyl_synthase"/>
    <property type="match status" value="1"/>
</dbReference>
<feature type="binding site" evidence="8">
    <location>
        <position position="70"/>
    </location>
    <ligand>
        <name>[4Fe-4S] cluster</name>
        <dbReference type="ChEBI" id="CHEBI:49883"/>
        <label>2</label>
        <note>4Fe-4S-S-AdoMet</note>
    </ligand>
</feature>
<keyword evidence="3 8" id="KW-0949">S-adenosyl-L-methionine</keyword>
<dbReference type="NCBIfam" id="NF004019">
    <property type="entry name" value="PRK05481.1"/>
    <property type="match status" value="1"/>
</dbReference>
<comment type="pathway">
    <text evidence="8">Protein modification; protein lipoylation via endogenous pathway; protein N(6)-(lipoyl)lysine from octanoyl-[acyl-carrier-protein]: step 2/2.</text>
</comment>
<dbReference type="InterPro" id="IPR013785">
    <property type="entry name" value="Aldolase_TIM"/>
</dbReference>
<dbReference type="AlphaFoldDB" id="A0A498KX22"/>
<comment type="cofactor">
    <cofactor evidence="8">
        <name>[4Fe-4S] cluster</name>
        <dbReference type="ChEBI" id="CHEBI:49883"/>
    </cofactor>
    <text evidence="8">Binds 2 [4Fe-4S] clusters per subunit. One cluster is coordinated with 3 cysteines and an exchangeable S-adenosyl-L-methionine.</text>
</comment>
<proteinExistence type="inferred from homology"/>
<dbReference type="PIRSF" id="PIRSF005963">
    <property type="entry name" value="Lipoyl_synth"/>
    <property type="match status" value="1"/>
</dbReference>
<comment type="subcellular location">
    <subcellularLocation>
        <location evidence="8">Cytoplasm</location>
    </subcellularLocation>
</comment>
<dbReference type="InterPro" id="IPR031691">
    <property type="entry name" value="LIAS_N"/>
</dbReference>
<keyword evidence="4 8" id="KW-0479">Metal-binding</keyword>
<feature type="binding site" evidence="8">
    <location>
        <position position="73"/>
    </location>
    <ligand>
        <name>[4Fe-4S] cluster</name>
        <dbReference type="ChEBI" id="CHEBI:49883"/>
        <label>2</label>
        <note>4Fe-4S-S-AdoMet</note>
    </ligand>
</feature>
<reference evidence="10 11" key="1">
    <citation type="submission" date="2019-01" db="EMBL/GenBank/DDBJ databases">
        <title>Halorientalis sp. F13-25 a new haloarchaeum isolated from hypersaline water.</title>
        <authorList>
            <person name="Ana D.-V."/>
            <person name="Cristina S.-P."/>
            <person name="Antonio V."/>
        </authorList>
    </citation>
    <scope>NUCLEOTIDE SEQUENCE [LARGE SCALE GENOMIC DNA]</scope>
    <source>
        <strain evidence="10 11">F13-25</strain>
    </source>
</reference>
<evidence type="ECO:0000313" key="11">
    <source>
        <dbReference type="Proteomes" id="UP000289691"/>
    </source>
</evidence>
<name>A0A498KX22_9EURY</name>
<dbReference type="CDD" id="cd01335">
    <property type="entry name" value="Radical_SAM"/>
    <property type="match status" value="1"/>
</dbReference>
<comment type="function">
    <text evidence="8">Catalyzes the radical-mediated insertion of two sulfur atoms into the C-6 and C-8 positions of the octanoyl moiety bound to the lipoyl domains of lipoate-dependent enzymes, thereby converting the octanoylated domains into lipoylated derivatives.</text>
</comment>
<dbReference type="HAMAP" id="MF_00206">
    <property type="entry name" value="Lipoyl_synth"/>
    <property type="match status" value="1"/>
</dbReference>
<dbReference type="SFLD" id="SFLDS00029">
    <property type="entry name" value="Radical_SAM"/>
    <property type="match status" value="1"/>
</dbReference>
<dbReference type="UniPathway" id="UPA00538">
    <property type="reaction ID" value="UER00593"/>
</dbReference>
<dbReference type="NCBIfam" id="NF009544">
    <property type="entry name" value="PRK12928.1"/>
    <property type="match status" value="1"/>
</dbReference>
<evidence type="ECO:0000313" key="10">
    <source>
        <dbReference type="EMBL" id="RXK46470.1"/>
    </source>
</evidence>
<feature type="domain" description="Radical SAM core" evidence="9">
    <location>
        <begin position="52"/>
        <end position="269"/>
    </location>
</feature>
<evidence type="ECO:0000256" key="7">
    <source>
        <dbReference type="ARBA" id="ARBA00047326"/>
    </source>
</evidence>
<keyword evidence="2 8" id="KW-0808">Transferase</keyword>
<organism evidence="10 11">
    <name type="scientific">Halorientalis pallida</name>
    <dbReference type="NCBI Taxonomy" id="2479928"/>
    <lineage>
        <taxon>Archaea</taxon>
        <taxon>Methanobacteriati</taxon>
        <taxon>Methanobacteriota</taxon>
        <taxon>Stenosarchaea group</taxon>
        <taxon>Halobacteria</taxon>
        <taxon>Halobacteriales</taxon>
        <taxon>Haloarculaceae</taxon>
        <taxon>Halorientalis</taxon>
    </lineage>
</organism>
<dbReference type="PANTHER" id="PTHR10949">
    <property type="entry name" value="LIPOYL SYNTHASE"/>
    <property type="match status" value="1"/>
</dbReference>
<dbReference type="SMART" id="SM00729">
    <property type="entry name" value="Elp3"/>
    <property type="match status" value="1"/>
</dbReference>
<comment type="similarity">
    <text evidence="8">Belongs to the radical SAM superfamily. Lipoyl synthase family.</text>
</comment>
<evidence type="ECO:0000259" key="9">
    <source>
        <dbReference type="PROSITE" id="PS51918"/>
    </source>
</evidence>
<comment type="caution">
    <text evidence="10">The sequence shown here is derived from an EMBL/GenBank/DDBJ whole genome shotgun (WGS) entry which is preliminary data.</text>
</comment>
<dbReference type="InterPro" id="IPR058240">
    <property type="entry name" value="rSAM_sf"/>
</dbReference>
<feature type="binding site" evidence="8">
    <location>
        <position position="41"/>
    </location>
    <ligand>
        <name>[4Fe-4S] cluster</name>
        <dbReference type="ChEBI" id="CHEBI:49883"/>
        <label>1</label>
    </ligand>
</feature>
<dbReference type="Pfam" id="PF16881">
    <property type="entry name" value="LIAS_N"/>
    <property type="match status" value="1"/>
</dbReference>
<keyword evidence="6 8" id="KW-0411">Iron-sulfur</keyword>
<dbReference type="GO" id="GO:0009249">
    <property type="term" value="P:protein lipoylation"/>
    <property type="evidence" value="ECO:0007669"/>
    <property type="project" value="UniProtKB-UniRule"/>
</dbReference>
<dbReference type="InterPro" id="IPR003698">
    <property type="entry name" value="Lipoyl_synth"/>
</dbReference>
<dbReference type="GO" id="GO:0051539">
    <property type="term" value="F:4 iron, 4 sulfur cluster binding"/>
    <property type="evidence" value="ECO:0007669"/>
    <property type="project" value="UniProtKB-UniRule"/>
</dbReference>
<dbReference type="Gene3D" id="3.20.20.70">
    <property type="entry name" value="Aldolase class I"/>
    <property type="match status" value="1"/>
</dbReference>
<dbReference type="InterPro" id="IPR007197">
    <property type="entry name" value="rSAM"/>
</dbReference>
<sequence>MSRARKPDWLKMAPPSGERFTDIKETLREHDLHTVCEEANCPNLGECWSGRDGPGTATFMLMGERCSRGCNFCDVQTGGMEPLDPEEPQQVADAVAEIGLDYVVLTSVDRDDLPDQGAGHFAETIRAIKERHPGILVECLIPDFQGDPELVQKIVDAEPDVIAHNIETVDRLQWPVRDRRAGYEQSLSVLRQVDRESDIYTKTSLMLGVGEYDHEIYQTLRDLKTVGVDVVTLGQYLQPSRSHLEVSEYVHPDAFDTWQRVAEEELGFLYCASGPMVRSSYRAGELFVEAVLDGKDPAAARERARASE</sequence>
<dbReference type="EC" id="2.8.1.8" evidence="8"/>
<dbReference type="SFLD" id="SFLDG01058">
    <property type="entry name" value="lipoyl_synthase_like"/>
    <property type="match status" value="1"/>
</dbReference>
<keyword evidence="5 8" id="KW-0408">Iron</keyword>
<dbReference type="Pfam" id="PF04055">
    <property type="entry name" value="Radical_SAM"/>
    <property type="match status" value="1"/>
</dbReference>
<evidence type="ECO:0000256" key="1">
    <source>
        <dbReference type="ARBA" id="ARBA00022485"/>
    </source>
</evidence>
<evidence type="ECO:0000256" key="5">
    <source>
        <dbReference type="ARBA" id="ARBA00023004"/>
    </source>
</evidence>
<keyword evidence="8" id="KW-0963">Cytoplasm</keyword>
<keyword evidence="11" id="KW-1185">Reference proteome</keyword>